<dbReference type="OrthoDB" id="8613821at2"/>
<organism evidence="2 4">
    <name type="scientific">Kingella potus</name>
    <dbReference type="NCBI Taxonomy" id="265175"/>
    <lineage>
        <taxon>Bacteria</taxon>
        <taxon>Pseudomonadati</taxon>
        <taxon>Pseudomonadota</taxon>
        <taxon>Betaproteobacteria</taxon>
        <taxon>Neisseriales</taxon>
        <taxon>Neisseriaceae</taxon>
        <taxon>Kingella</taxon>
    </lineage>
</organism>
<evidence type="ECO:0000313" key="2">
    <source>
        <dbReference type="EMBL" id="STQ99860.1"/>
    </source>
</evidence>
<keyword evidence="4" id="KW-1185">Reference proteome</keyword>
<keyword evidence="1" id="KW-0812">Transmembrane</keyword>
<dbReference type="EMBL" id="UGJJ01000002">
    <property type="protein sequence ID" value="STR02405.1"/>
    <property type="molecule type" value="Genomic_DNA"/>
</dbReference>
<dbReference type="AlphaFoldDB" id="A0A377QYN8"/>
<feature type="transmembrane region" description="Helical" evidence="1">
    <location>
        <begin position="12"/>
        <end position="41"/>
    </location>
</feature>
<sequence length="124" mass="13020">MPIETSTSAAYLYSIGGIGIVGTLFGMPLDALILGGLSGAVVRGLHPAASRQAGFFSILLSMLLAGAVSPVLAEWLVQRGALDPQRAAELLKPLLPVVLGGGWPWLLPLVREHILGRLKKEDKA</sequence>
<name>A0A377QYN8_9NEIS</name>
<reference evidence="2 4" key="1">
    <citation type="submission" date="2018-06" db="EMBL/GenBank/DDBJ databases">
        <authorList>
            <consortium name="Pathogen Informatics"/>
            <person name="Doyle S."/>
        </authorList>
    </citation>
    <scope>NUCLEOTIDE SEQUENCE [LARGE SCALE GENOMIC DNA]</scope>
    <source>
        <strain evidence="2 4">NCTC13336</strain>
    </source>
</reference>
<protein>
    <submittedName>
        <fullName evidence="2">Uncharacterized protein</fullName>
    </submittedName>
</protein>
<dbReference type="Proteomes" id="UP000254293">
    <property type="component" value="Unassembled WGS sequence"/>
</dbReference>
<accession>A0A377QYN8</accession>
<dbReference type="RefSeq" id="WP_115307209.1">
    <property type="nucleotide sequence ID" value="NZ_CP091517.1"/>
</dbReference>
<proteinExistence type="predicted"/>
<feature type="transmembrane region" description="Helical" evidence="1">
    <location>
        <begin position="53"/>
        <end position="73"/>
    </location>
</feature>
<evidence type="ECO:0000313" key="4">
    <source>
        <dbReference type="Proteomes" id="UP000254293"/>
    </source>
</evidence>
<keyword evidence="1" id="KW-0472">Membrane</keyword>
<keyword evidence="1" id="KW-1133">Transmembrane helix</keyword>
<evidence type="ECO:0000256" key="1">
    <source>
        <dbReference type="SAM" id="Phobius"/>
    </source>
</evidence>
<gene>
    <name evidence="2" type="ORF">NCTC13336_00046</name>
    <name evidence="3" type="ORF">NCTC13336_01271</name>
</gene>
<dbReference type="EMBL" id="UGJJ01000001">
    <property type="protein sequence ID" value="STQ99860.1"/>
    <property type="molecule type" value="Genomic_DNA"/>
</dbReference>
<evidence type="ECO:0000313" key="3">
    <source>
        <dbReference type="EMBL" id="STR02405.1"/>
    </source>
</evidence>